<protein>
    <submittedName>
        <fullName evidence="1">Uncharacterized protein</fullName>
    </submittedName>
</protein>
<dbReference type="Proteomes" id="UP001476798">
    <property type="component" value="Unassembled WGS sequence"/>
</dbReference>
<sequence>LCIIEAHLEQLKEMEAICHKEGELICQQHDMAFVEFVYKLGEILERKARCVHSMRAQLRAFLKTNRHPAQD</sequence>
<evidence type="ECO:0000313" key="1">
    <source>
        <dbReference type="EMBL" id="MEQ2173631.1"/>
    </source>
</evidence>
<keyword evidence="2" id="KW-1185">Reference proteome</keyword>
<reference evidence="1 2" key="1">
    <citation type="submission" date="2021-06" db="EMBL/GenBank/DDBJ databases">
        <authorList>
            <person name="Palmer J.M."/>
        </authorList>
    </citation>
    <scope>NUCLEOTIDE SEQUENCE [LARGE SCALE GENOMIC DNA]</scope>
    <source>
        <strain evidence="1 2">GA_2019</strain>
        <tissue evidence="1">Muscle</tissue>
    </source>
</reference>
<organism evidence="1 2">
    <name type="scientific">Goodea atripinnis</name>
    <dbReference type="NCBI Taxonomy" id="208336"/>
    <lineage>
        <taxon>Eukaryota</taxon>
        <taxon>Metazoa</taxon>
        <taxon>Chordata</taxon>
        <taxon>Craniata</taxon>
        <taxon>Vertebrata</taxon>
        <taxon>Euteleostomi</taxon>
        <taxon>Actinopterygii</taxon>
        <taxon>Neopterygii</taxon>
        <taxon>Teleostei</taxon>
        <taxon>Neoteleostei</taxon>
        <taxon>Acanthomorphata</taxon>
        <taxon>Ovalentaria</taxon>
        <taxon>Atherinomorphae</taxon>
        <taxon>Cyprinodontiformes</taxon>
        <taxon>Goodeidae</taxon>
        <taxon>Goodea</taxon>
    </lineage>
</organism>
<evidence type="ECO:0000313" key="2">
    <source>
        <dbReference type="Proteomes" id="UP001476798"/>
    </source>
</evidence>
<accession>A0ABV0NQE1</accession>
<comment type="caution">
    <text evidence="1">The sequence shown here is derived from an EMBL/GenBank/DDBJ whole genome shotgun (WGS) entry which is preliminary data.</text>
</comment>
<name>A0ABV0NQE1_9TELE</name>
<gene>
    <name evidence="1" type="ORF">GOODEAATRI_034036</name>
</gene>
<feature type="non-terminal residue" evidence="1">
    <location>
        <position position="1"/>
    </location>
</feature>
<proteinExistence type="predicted"/>
<dbReference type="EMBL" id="JAHRIO010047852">
    <property type="protein sequence ID" value="MEQ2173631.1"/>
    <property type="molecule type" value="Genomic_DNA"/>
</dbReference>